<evidence type="ECO:0000313" key="2">
    <source>
        <dbReference type="EMBL" id="AEI70323.1"/>
    </source>
</evidence>
<protein>
    <submittedName>
        <fullName evidence="2">Vesicular glutamate transporter 1</fullName>
    </submittedName>
</protein>
<reference evidence="2" key="1">
    <citation type="submission" date="2011-05" db="EMBL/GenBank/DDBJ databases">
        <title>VGLUT1 mRNA and protein expression in the visual system of Prosimian galagos.</title>
        <authorList>
            <person name="Balaram P."/>
            <person name="Hackett T.A."/>
            <person name="Kaas J.H."/>
        </authorList>
    </citation>
    <scope>NUCLEOTIDE SEQUENCE</scope>
</reference>
<feature type="region of interest" description="Disordered" evidence="1">
    <location>
        <begin position="207"/>
        <end position="226"/>
    </location>
</feature>
<gene>
    <name evidence="2" type="primary">VGLUT1</name>
</gene>
<dbReference type="AlphaFoldDB" id="F8UZ03"/>
<organism evidence="2">
    <name type="scientific">Otolemur garnettii</name>
    <name type="common">Small-eared galago</name>
    <name type="synonym">Garnett's greater bushbaby</name>
    <dbReference type="NCBI Taxonomy" id="30611"/>
    <lineage>
        <taxon>Eukaryota</taxon>
        <taxon>Metazoa</taxon>
        <taxon>Chordata</taxon>
        <taxon>Craniata</taxon>
        <taxon>Vertebrata</taxon>
        <taxon>Euteleostomi</taxon>
        <taxon>Mammalia</taxon>
        <taxon>Eutheria</taxon>
        <taxon>Euarchontoglires</taxon>
        <taxon>Primates</taxon>
        <taxon>Strepsirrhini</taxon>
        <taxon>Lorisiformes</taxon>
        <taxon>Galagidae</taxon>
        <taxon>Otolemur</taxon>
    </lineage>
</organism>
<dbReference type="EMBL" id="JF967646">
    <property type="protein sequence ID" value="AEI70323.1"/>
    <property type="molecule type" value="mRNA"/>
</dbReference>
<proteinExistence type="evidence at transcript level"/>
<feature type="non-terminal residue" evidence="2">
    <location>
        <position position="1"/>
    </location>
</feature>
<feature type="non-terminal residue" evidence="2">
    <location>
        <position position="290"/>
    </location>
</feature>
<feature type="region of interest" description="Disordered" evidence="1">
    <location>
        <begin position="28"/>
        <end position="49"/>
    </location>
</feature>
<accession>F8UZ03</accession>
<evidence type="ECO:0000256" key="1">
    <source>
        <dbReference type="SAM" id="MobiDB-lite"/>
    </source>
</evidence>
<name>F8UZ03_OTOGA</name>
<sequence length="290" mass="33007">PLHYRHHERSGLLYQIWHPLQLGRGHRLHGQQQHYPPRGPRGGAESPVRLGSRDCRPHTRLLFLGLHCHSDSWRIYLSKIRSQQGFRLCYCGYLHSLHAYPLGCPRTLWLCHLRENSAGVGRGGHIPRLPRDLEQMGPTLRTEPPGDNSLLWFLCWGGGCDAPRRGPGAVFGMELCFLRLWQFRDLLVPVLAARLLRVPCAAPQHLRGGAQVHRGSHRRERQTHEPPYEVQHTLAALLHVHASLRHHRGQLLPQLDVLLAAYLPTRLLRRSVWFRDQQGGPGVSTATLGD</sequence>